<dbReference type="InterPro" id="IPR018488">
    <property type="entry name" value="cNMP-bd_CS"/>
</dbReference>
<accession>A0A1F6GEZ5</accession>
<evidence type="ECO:0000256" key="4">
    <source>
        <dbReference type="ARBA" id="ARBA00022692"/>
    </source>
</evidence>
<evidence type="ECO:0000313" key="9">
    <source>
        <dbReference type="EMBL" id="OGG96690.1"/>
    </source>
</evidence>
<evidence type="ECO:0000256" key="3">
    <source>
        <dbReference type="ARBA" id="ARBA00022475"/>
    </source>
</evidence>
<dbReference type="STRING" id="1817772.A2527_03795"/>
<keyword evidence="6 7" id="KW-0472">Membrane</keyword>
<keyword evidence="7" id="KW-0813">Transport</keyword>
<evidence type="ECO:0000259" key="8">
    <source>
        <dbReference type="PROSITE" id="PS50042"/>
    </source>
</evidence>
<comment type="caution">
    <text evidence="9">The sequence shown here is derived from an EMBL/GenBank/DDBJ whole genome shotgun (WGS) entry which is preliminary data.</text>
</comment>
<dbReference type="InterPro" id="IPR023408">
    <property type="entry name" value="MscS_beta-dom_sf"/>
</dbReference>
<feature type="transmembrane region" description="Helical" evidence="7">
    <location>
        <begin position="84"/>
        <end position="103"/>
    </location>
</feature>
<dbReference type="GO" id="GO:0005886">
    <property type="term" value="C:plasma membrane"/>
    <property type="evidence" value="ECO:0007669"/>
    <property type="project" value="UniProtKB-SubCell"/>
</dbReference>
<dbReference type="SUPFAM" id="SSF82689">
    <property type="entry name" value="Mechanosensitive channel protein MscS (YggB), C-terminal domain"/>
    <property type="match status" value="1"/>
</dbReference>
<dbReference type="Pfam" id="PF00027">
    <property type="entry name" value="cNMP_binding"/>
    <property type="match status" value="1"/>
</dbReference>
<dbReference type="InterPro" id="IPR018490">
    <property type="entry name" value="cNMP-bd_dom_sf"/>
</dbReference>
<dbReference type="InterPro" id="IPR006685">
    <property type="entry name" value="MscS_channel_2nd"/>
</dbReference>
<proteinExistence type="inferred from homology"/>
<dbReference type="InterPro" id="IPR014710">
    <property type="entry name" value="RmlC-like_jellyroll"/>
</dbReference>
<feature type="transmembrane region" description="Helical" evidence="7">
    <location>
        <begin position="109"/>
        <end position="133"/>
    </location>
</feature>
<dbReference type="GO" id="GO:0008381">
    <property type="term" value="F:mechanosensitive monoatomic ion channel activity"/>
    <property type="evidence" value="ECO:0007669"/>
    <property type="project" value="InterPro"/>
</dbReference>
<dbReference type="PANTHER" id="PTHR30221">
    <property type="entry name" value="SMALL-CONDUCTANCE MECHANOSENSITIVE CHANNEL"/>
    <property type="match status" value="1"/>
</dbReference>
<dbReference type="SUPFAM" id="SSF50182">
    <property type="entry name" value="Sm-like ribonucleoproteins"/>
    <property type="match status" value="1"/>
</dbReference>
<dbReference type="Gene3D" id="2.30.30.60">
    <property type="match status" value="1"/>
</dbReference>
<organism evidence="9 10">
    <name type="scientific">Candidatus Lambdaproteobacteria bacterium RIFOXYD2_FULL_50_16</name>
    <dbReference type="NCBI Taxonomy" id="1817772"/>
    <lineage>
        <taxon>Bacteria</taxon>
        <taxon>Pseudomonadati</taxon>
        <taxon>Pseudomonadota</taxon>
        <taxon>Candidatus Lambdaproteobacteria</taxon>
    </lineage>
</organism>
<keyword evidence="4 7" id="KW-0812">Transmembrane</keyword>
<feature type="domain" description="Cyclic nucleotide-binding" evidence="8">
    <location>
        <begin position="323"/>
        <end position="444"/>
    </location>
</feature>
<dbReference type="InterPro" id="IPR010920">
    <property type="entry name" value="LSM_dom_sf"/>
</dbReference>
<dbReference type="AlphaFoldDB" id="A0A1F6GEZ5"/>
<evidence type="ECO:0000256" key="5">
    <source>
        <dbReference type="ARBA" id="ARBA00022989"/>
    </source>
</evidence>
<keyword evidence="5 7" id="KW-1133">Transmembrane helix</keyword>
<protein>
    <recommendedName>
        <fullName evidence="7">Small-conductance mechanosensitive channel</fullName>
    </recommendedName>
</protein>
<dbReference type="InterPro" id="IPR000595">
    <property type="entry name" value="cNMP-bd_dom"/>
</dbReference>
<sequence length="539" mass="60096">MYKKLSPLFWPTSLLLLVLAGQQAHQWLPLTLPAGVAESGARFWASLVWLTGGWVATVTINRLLVDFWIRRRHRQVAPALIRSLVFVVVFLFVSSGILSLVFHKEITGLWAMSGGVGLIIGIALQGLLANFFAGITINAEGAFKVGDYIQINNTRLAPKLLTGKVVDINWHSTRIKTSEGNLILMPNNLFNTTIISNLSVLGLERALEISLYFDSQEPLERLTRILEAAALSTREILRLPSPKALVGDINERGQEVLIEAWFVQGKVREKDARSALMTSIHQHLRQAGIAVAKPAQELWLTRLAREKKDLLGQRIELLGQVDLFGGLSENDRAVMAVNLKERQYAKGELIFAQGDPAKSMFVVMEGLIRVKVEIEGQGRRVEIAELTPGSYVGEMSLFTGAPRSADVEAVSSVILYEITQETLSYLLEKNPSLSRRLFHEIAVRQAQMLKKKDKSQAQHEREQQQLTRTTFHKIKRYFQEITGGLFLVEPSSEPRLTPDNAAHMGLLMAKIGNIDQRDLARSAVILGIGTPRPPKKEQV</sequence>
<keyword evidence="3" id="KW-1003">Cell membrane</keyword>
<dbReference type="PROSITE" id="PS50042">
    <property type="entry name" value="CNMP_BINDING_3"/>
    <property type="match status" value="1"/>
</dbReference>
<dbReference type="SUPFAM" id="SSF51206">
    <property type="entry name" value="cAMP-binding domain-like"/>
    <property type="match status" value="1"/>
</dbReference>
<keyword evidence="7" id="KW-0407">Ion channel</keyword>
<name>A0A1F6GEZ5_9PROT</name>
<reference evidence="9 10" key="1">
    <citation type="journal article" date="2016" name="Nat. Commun.">
        <title>Thousands of microbial genomes shed light on interconnected biogeochemical processes in an aquifer system.</title>
        <authorList>
            <person name="Anantharaman K."/>
            <person name="Brown C.T."/>
            <person name="Hug L.A."/>
            <person name="Sharon I."/>
            <person name="Castelle C.J."/>
            <person name="Probst A.J."/>
            <person name="Thomas B.C."/>
            <person name="Singh A."/>
            <person name="Wilkins M.J."/>
            <person name="Karaoz U."/>
            <person name="Brodie E.L."/>
            <person name="Williams K.H."/>
            <person name="Hubbard S.S."/>
            <person name="Banfield J.F."/>
        </authorList>
    </citation>
    <scope>NUCLEOTIDE SEQUENCE [LARGE SCALE GENOMIC DNA]</scope>
</reference>
<evidence type="ECO:0000256" key="2">
    <source>
        <dbReference type="ARBA" id="ARBA00008017"/>
    </source>
</evidence>
<dbReference type="SUPFAM" id="SSF82861">
    <property type="entry name" value="Mechanosensitive channel protein MscS (YggB), transmembrane region"/>
    <property type="match status" value="1"/>
</dbReference>
<comment type="function">
    <text evidence="7">Mechanosensitive channel that participates in the regulation of osmotic pressure changes within the cell, opening in response to stretch forces in the membrane lipid bilayer, without the need for other proteins. Contributes to normal resistance to hypoosmotic shock. Forms an ion channel of 1.0 nanosiemens conductance with a slight preference for anions.</text>
</comment>
<dbReference type="InterPro" id="IPR011014">
    <property type="entry name" value="MscS_channel_TM-2"/>
</dbReference>
<keyword evidence="7" id="KW-0406">Ion transport</keyword>
<dbReference type="Gene3D" id="2.60.120.10">
    <property type="entry name" value="Jelly Rolls"/>
    <property type="match status" value="1"/>
</dbReference>
<dbReference type="InterPro" id="IPR011066">
    <property type="entry name" value="MscS_channel_C_sf"/>
</dbReference>
<dbReference type="InterPro" id="IPR045275">
    <property type="entry name" value="MscS_archaea/bacteria_type"/>
</dbReference>
<comment type="caution">
    <text evidence="7">Lacks conserved residue(s) required for the propagation of feature annotation.</text>
</comment>
<evidence type="ECO:0000256" key="1">
    <source>
        <dbReference type="ARBA" id="ARBA00004651"/>
    </source>
</evidence>
<dbReference type="Pfam" id="PF00924">
    <property type="entry name" value="MS_channel_2nd"/>
    <property type="match status" value="1"/>
</dbReference>
<dbReference type="Proteomes" id="UP000178449">
    <property type="component" value="Unassembled WGS sequence"/>
</dbReference>
<dbReference type="SMART" id="SM00100">
    <property type="entry name" value="cNMP"/>
    <property type="match status" value="1"/>
</dbReference>
<keyword evidence="7" id="KW-0997">Cell inner membrane</keyword>
<comment type="subcellular location">
    <subcellularLocation>
        <location evidence="7">Cell inner membrane</location>
        <topology evidence="7">Multi-pass membrane protein</topology>
    </subcellularLocation>
    <subcellularLocation>
        <location evidence="1">Cell membrane</location>
        <topology evidence="1">Multi-pass membrane protein</topology>
    </subcellularLocation>
</comment>
<dbReference type="PANTHER" id="PTHR30221:SF1">
    <property type="entry name" value="SMALL-CONDUCTANCE MECHANOSENSITIVE CHANNEL"/>
    <property type="match status" value="1"/>
</dbReference>
<evidence type="ECO:0000313" key="10">
    <source>
        <dbReference type="Proteomes" id="UP000178449"/>
    </source>
</evidence>
<comment type="similarity">
    <text evidence="2 7">Belongs to the MscS (TC 1.A.23) family.</text>
</comment>
<dbReference type="CDD" id="cd00038">
    <property type="entry name" value="CAP_ED"/>
    <property type="match status" value="1"/>
</dbReference>
<dbReference type="EMBL" id="MFNE01000010">
    <property type="protein sequence ID" value="OGG96690.1"/>
    <property type="molecule type" value="Genomic_DNA"/>
</dbReference>
<gene>
    <name evidence="9" type="ORF">A2527_03795</name>
</gene>
<evidence type="ECO:0000256" key="6">
    <source>
        <dbReference type="ARBA" id="ARBA00023136"/>
    </source>
</evidence>
<dbReference type="PROSITE" id="PS00889">
    <property type="entry name" value="CNMP_BINDING_2"/>
    <property type="match status" value="1"/>
</dbReference>
<feature type="transmembrane region" description="Helical" evidence="7">
    <location>
        <begin position="43"/>
        <end position="64"/>
    </location>
</feature>
<evidence type="ECO:0000256" key="7">
    <source>
        <dbReference type="RuleBase" id="RU369025"/>
    </source>
</evidence>
<comment type="subunit">
    <text evidence="7">Homoheptamer.</text>
</comment>
<dbReference type="Gene3D" id="1.10.287.1260">
    <property type="match status" value="1"/>
</dbReference>